<reference evidence="1 2" key="1">
    <citation type="journal article" date="2023" name="Nucleic Acids Res.">
        <title>The hologenome of Daphnia magna reveals possible DNA methylation and microbiome-mediated evolution of the host genome.</title>
        <authorList>
            <person name="Chaturvedi A."/>
            <person name="Li X."/>
            <person name="Dhandapani V."/>
            <person name="Marshall H."/>
            <person name="Kissane S."/>
            <person name="Cuenca-Cambronero M."/>
            <person name="Asole G."/>
            <person name="Calvet F."/>
            <person name="Ruiz-Romero M."/>
            <person name="Marangio P."/>
            <person name="Guigo R."/>
            <person name="Rago D."/>
            <person name="Mirbahai L."/>
            <person name="Eastwood N."/>
            <person name="Colbourne J.K."/>
            <person name="Zhou J."/>
            <person name="Mallon E."/>
            <person name="Orsini L."/>
        </authorList>
    </citation>
    <scope>NUCLEOTIDE SEQUENCE [LARGE SCALE GENOMIC DNA]</scope>
    <source>
        <strain evidence="1">LRV0_1</strain>
    </source>
</reference>
<accession>A0ABQ9ZU70</accession>
<protein>
    <submittedName>
        <fullName evidence="1">Uncharacterized protein</fullName>
    </submittedName>
</protein>
<organism evidence="1 2">
    <name type="scientific">Daphnia magna</name>
    <dbReference type="NCBI Taxonomy" id="35525"/>
    <lineage>
        <taxon>Eukaryota</taxon>
        <taxon>Metazoa</taxon>
        <taxon>Ecdysozoa</taxon>
        <taxon>Arthropoda</taxon>
        <taxon>Crustacea</taxon>
        <taxon>Branchiopoda</taxon>
        <taxon>Diplostraca</taxon>
        <taxon>Cladocera</taxon>
        <taxon>Anomopoda</taxon>
        <taxon>Daphniidae</taxon>
        <taxon>Daphnia</taxon>
    </lineage>
</organism>
<evidence type="ECO:0000313" key="2">
    <source>
        <dbReference type="Proteomes" id="UP001234178"/>
    </source>
</evidence>
<keyword evidence="2" id="KW-1185">Reference proteome</keyword>
<sequence length="191" mass="21640">MALNQLAAMDSISESLVPEDARTLRPKSHIQSKFAAEEHSPVLIRHECVVEVHPTVGEQVGGWKCRGFCSNSSSYQNNCIISVPKTTDAALLRHWLLKCSLRVVKAVDLLRHQQWLHFRTVWFNTGSTIHFLGKLSQKRAYEVAHSLVGGLSNAWKKLLRKVCDGQTVQFKFIKVVWTVECMAVAIKDRFI</sequence>
<dbReference type="Proteomes" id="UP001234178">
    <property type="component" value="Unassembled WGS sequence"/>
</dbReference>
<gene>
    <name evidence="1" type="ORF">OUZ56_031005</name>
</gene>
<comment type="caution">
    <text evidence="1">The sequence shown here is derived from an EMBL/GenBank/DDBJ whole genome shotgun (WGS) entry which is preliminary data.</text>
</comment>
<name>A0ABQ9ZU70_9CRUS</name>
<evidence type="ECO:0000313" key="1">
    <source>
        <dbReference type="EMBL" id="KAK4016044.1"/>
    </source>
</evidence>
<proteinExistence type="predicted"/>
<dbReference type="EMBL" id="JAOYFB010000005">
    <property type="protein sequence ID" value="KAK4016044.1"/>
    <property type="molecule type" value="Genomic_DNA"/>
</dbReference>